<gene>
    <name evidence="1" type="ORF">QFC22_005498</name>
</gene>
<protein>
    <submittedName>
        <fullName evidence="1">Uncharacterized protein</fullName>
    </submittedName>
</protein>
<sequence>MSPPQPTVTNTSEEQDIDDLDDLDDLLDDFAAPPKQPQPHVKQPTSDDSKLPSSTSFEDELSRNMAALFASLGSPPLAAPSAGSPTTAGNGQAQDMLNDKESLELQELFQQLMKSDPALAGASGEGGLGGLSDGGMGGEESLDALLASLTGSLANPPPPPPPPPSTEPQAQAKPKTNNQPAASSPSAPASTSNNGKTKPPSTSSNGGSSAAGAGKLSFEDTIKQTMNNMKASEQESRNGGGKQDASLLSFPLFLANDPLAALLASLNIDPTDLDLASLNIPGLSAGAGGLGGMGEGGPGGEDFSGLLDGMMKQLMTREILEEPLVELSEKYPPYLLAHKSSLPAAQYDKYAEQSGIVTRIVEIFGKEGYSDDDSAMRSEVTTLMTKMQDLGSPPDEIMGDMPEGLDFGGGEACSIM</sequence>
<dbReference type="Proteomes" id="UP001243375">
    <property type="component" value="Unassembled WGS sequence"/>
</dbReference>
<evidence type="ECO:0000313" key="2">
    <source>
        <dbReference type="Proteomes" id="UP001243375"/>
    </source>
</evidence>
<proteinExistence type="predicted"/>
<organism evidence="1 2">
    <name type="scientific">Naganishia vaughanmartiniae</name>
    <dbReference type="NCBI Taxonomy" id="1424756"/>
    <lineage>
        <taxon>Eukaryota</taxon>
        <taxon>Fungi</taxon>
        <taxon>Dikarya</taxon>
        <taxon>Basidiomycota</taxon>
        <taxon>Agaricomycotina</taxon>
        <taxon>Tremellomycetes</taxon>
        <taxon>Filobasidiales</taxon>
        <taxon>Filobasidiaceae</taxon>
        <taxon>Naganishia</taxon>
    </lineage>
</organism>
<comment type="caution">
    <text evidence="1">The sequence shown here is derived from an EMBL/GenBank/DDBJ whole genome shotgun (WGS) entry which is preliminary data.</text>
</comment>
<keyword evidence="2" id="KW-1185">Reference proteome</keyword>
<reference evidence="1" key="1">
    <citation type="submission" date="2023-04" db="EMBL/GenBank/DDBJ databases">
        <title>Draft Genome sequencing of Naganishia species isolated from polar environments using Oxford Nanopore Technology.</title>
        <authorList>
            <person name="Leo P."/>
            <person name="Venkateswaran K."/>
        </authorList>
    </citation>
    <scope>NUCLEOTIDE SEQUENCE</scope>
    <source>
        <strain evidence="1">MNA-CCFEE 5425</strain>
    </source>
</reference>
<name>A0ACC2WS75_9TREE</name>
<accession>A0ACC2WS75</accession>
<dbReference type="EMBL" id="JASBWU010000018">
    <property type="protein sequence ID" value="KAJ9114625.1"/>
    <property type="molecule type" value="Genomic_DNA"/>
</dbReference>
<evidence type="ECO:0000313" key="1">
    <source>
        <dbReference type="EMBL" id="KAJ9114625.1"/>
    </source>
</evidence>